<dbReference type="PROSITE" id="PS50102">
    <property type="entry name" value="RRM"/>
    <property type="match status" value="1"/>
</dbReference>
<dbReference type="Gene3D" id="3.30.70.330">
    <property type="match status" value="1"/>
</dbReference>
<dbReference type="InterPro" id="IPR048289">
    <property type="entry name" value="RRM2_NsCP33-like"/>
</dbReference>
<dbReference type="EMBL" id="CACVAW010000024">
    <property type="protein sequence ID" value="CAA6806962.1"/>
    <property type="molecule type" value="Genomic_DNA"/>
</dbReference>
<name>A0A6S6SQJ4_9BACT</name>
<dbReference type="SUPFAM" id="SSF54928">
    <property type="entry name" value="RNA-binding domain, RBD"/>
    <property type="match status" value="1"/>
</dbReference>
<gene>
    <name evidence="3" type="ORF">HELGO_WM13860</name>
</gene>
<dbReference type="InterPro" id="IPR052462">
    <property type="entry name" value="SLIRP/GR-RBP-like"/>
</dbReference>
<organism evidence="3">
    <name type="scientific">uncultured Campylobacterales bacterium</name>
    <dbReference type="NCBI Taxonomy" id="352960"/>
    <lineage>
        <taxon>Bacteria</taxon>
        <taxon>Pseudomonadati</taxon>
        <taxon>Campylobacterota</taxon>
        <taxon>Epsilonproteobacteria</taxon>
        <taxon>Campylobacterales</taxon>
        <taxon>environmental samples</taxon>
    </lineage>
</organism>
<protein>
    <submittedName>
        <fullName evidence="3">RNA-binding protein</fullName>
    </submittedName>
</protein>
<reference evidence="3" key="1">
    <citation type="submission" date="2020-01" db="EMBL/GenBank/DDBJ databases">
        <authorList>
            <person name="Meier V. D."/>
            <person name="Meier V D."/>
        </authorList>
    </citation>
    <scope>NUCLEOTIDE SEQUENCE</scope>
    <source>
        <strain evidence="3">HLG_WM_MAG_12</strain>
    </source>
</reference>
<evidence type="ECO:0000313" key="3">
    <source>
        <dbReference type="EMBL" id="CAA6806962.1"/>
    </source>
</evidence>
<keyword evidence="1" id="KW-0694">RNA-binding</keyword>
<evidence type="ECO:0000256" key="1">
    <source>
        <dbReference type="ARBA" id="ARBA00022884"/>
    </source>
</evidence>
<dbReference type="InterPro" id="IPR000504">
    <property type="entry name" value="RRM_dom"/>
</dbReference>
<dbReference type="AlphaFoldDB" id="A0A6S6SQJ4"/>
<dbReference type="Pfam" id="PF00076">
    <property type="entry name" value="RRM_1"/>
    <property type="match status" value="1"/>
</dbReference>
<proteinExistence type="predicted"/>
<dbReference type="InterPro" id="IPR035979">
    <property type="entry name" value="RBD_domain_sf"/>
</dbReference>
<evidence type="ECO:0000259" key="2">
    <source>
        <dbReference type="PROSITE" id="PS50102"/>
    </source>
</evidence>
<dbReference type="SMART" id="SM00360">
    <property type="entry name" value="RRM"/>
    <property type="match status" value="1"/>
</dbReference>
<dbReference type="GO" id="GO:0003723">
    <property type="term" value="F:RNA binding"/>
    <property type="evidence" value="ECO:0007669"/>
    <property type="project" value="UniProtKB-KW"/>
</dbReference>
<feature type="domain" description="RRM" evidence="2">
    <location>
        <begin position="1"/>
        <end position="79"/>
    </location>
</feature>
<accession>A0A6S6SQJ4</accession>
<dbReference type="CDD" id="cd21608">
    <property type="entry name" value="RRM2_NsCP33_like"/>
    <property type="match status" value="1"/>
</dbReference>
<dbReference type="PANTHER" id="PTHR48027">
    <property type="entry name" value="HETEROGENEOUS NUCLEAR RIBONUCLEOPROTEIN 87F-RELATED"/>
    <property type="match status" value="1"/>
</dbReference>
<dbReference type="InterPro" id="IPR012677">
    <property type="entry name" value="Nucleotide-bd_a/b_plait_sf"/>
</dbReference>
<sequence>MQIYVGNISYNTGEESLESLFSKYGTVESVKIITDRDTGRAKGFGFVAMADDASGQKAIDELNGQEFDGRALRVNEARPREQR</sequence>